<dbReference type="AlphaFoldDB" id="A0A2H0W947"/>
<organism evidence="4 5">
    <name type="scientific">Candidatus Beckwithbacteria bacterium CG10_big_fil_rev_8_21_14_0_10_34_10</name>
    <dbReference type="NCBI Taxonomy" id="1974495"/>
    <lineage>
        <taxon>Bacteria</taxon>
        <taxon>Candidatus Beckwithiibacteriota</taxon>
    </lineage>
</organism>
<feature type="domain" description="Glycosyl transferase family 1" evidence="2">
    <location>
        <begin position="198"/>
        <end position="352"/>
    </location>
</feature>
<keyword evidence="1" id="KW-0808">Transferase</keyword>
<dbReference type="PANTHER" id="PTHR46401:SF2">
    <property type="entry name" value="GLYCOSYLTRANSFERASE WBBK-RELATED"/>
    <property type="match status" value="1"/>
</dbReference>
<dbReference type="InterPro" id="IPR001296">
    <property type="entry name" value="Glyco_trans_1"/>
</dbReference>
<evidence type="ECO:0000256" key="1">
    <source>
        <dbReference type="ARBA" id="ARBA00022679"/>
    </source>
</evidence>
<dbReference type="SUPFAM" id="SSF53756">
    <property type="entry name" value="UDP-Glycosyltransferase/glycogen phosphorylase"/>
    <property type="match status" value="1"/>
</dbReference>
<evidence type="ECO:0000259" key="2">
    <source>
        <dbReference type="Pfam" id="PF00534"/>
    </source>
</evidence>
<reference evidence="5" key="1">
    <citation type="submission" date="2017-09" db="EMBL/GenBank/DDBJ databases">
        <title>Depth-based differentiation of microbial function through sediment-hosted aquifers and enrichment of novel symbionts in the deep terrestrial subsurface.</title>
        <authorList>
            <person name="Probst A.J."/>
            <person name="Ladd B."/>
            <person name="Jarett J.K."/>
            <person name="Geller-Mcgrath D.E."/>
            <person name="Sieber C.M.K."/>
            <person name="Emerson J.B."/>
            <person name="Anantharaman K."/>
            <person name="Thomas B.C."/>
            <person name="Malmstrom R."/>
            <person name="Stieglmeier M."/>
            <person name="Klingl A."/>
            <person name="Woyke T."/>
            <person name="Ryan C.M."/>
            <person name="Banfield J.F."/>
        </authorList>
    </citation>
    <scope>NUCLEOTIDE SEQUENCE [LARGE SCALE GENOMIC DNA]</scope>
</reference>
<gene>
    <name evidence="4" type="ORF">COT75_02935</name>
</gene>
<evidence type="ECO:0000313" key="5">
    <source>
        <dbReference type="Proteomes" id="UP000230093"/>
    </source>
</evidence>
<dbReference type="Pfam" id="PF00534">
    <property type="entry name" value="Glycos_transf_1"/>
    <property type="match status" value="1"/>
</dbReference>
<dbReference type="PANTHER" id="PTHR46401">
    <property type="entry name" value="GLYCOSYLTRANSFERASE WBBK-RELATED"/>
    <property type="match status" value="1"/>
</dbReference>
<protein>
    <recommendedName>
        <fullName evidence="6">Glycosyltransferase family 1 protein</fullName>
    </recommendedName>
</protein>
<dbReference type="Pfam" id="PF13439">
    <property type="entry name" value="Glyco_transf_4"/>
    <property type="match status" value="1"/>
</dbReference>
<dbReference type="GO" id="GO:0016757">
    <property type="term" value="F:glycosyltransferase activity"/>
    <property type="evidence" value="ECO:0007669"/>
    <property type="project" value="InterPro"/>
</dbReference>
<evidence type="ECO:0008006" key="6">
    <source>
        <dbReference type="Google" id="ProtNLM"/>
    </source>
</evidence>
<comment type="caution">
    <text evidence="4">The sequence shown here is derived from an EMBL/GenBank/DDBJ whole genome shotgun (WGS) entry which is preliminary data.</text>
</comment>
<feature type="domain" description="Glycosyltransferase subfamily 4-like N-terminal" evidence="3">
    <location>
        <begin position="82"/>
        <end position="178"/>
    </location>
</feature>
<dbReference type="Gene3D" id="3.40.50.2000">
    <property type="entry name" value="Glycogen Phosphorylase B"/>
    <property type="match status" value="2"/>
</dbReference>
<dbReference type="InterPro" id="IPR028098">
    <property type="entry name" value="Glyco_trans_4-like_N"/>
</dbReference>
<sequence length="379" mass="44023">MKILIDGIMYSLKKGGGVGRYFNGYLPLLNKIDKRVGVKLFLHPSIKEKFNLSQKIKTSKIKKIPFLLPNIISETIIKPVNQVILNKYWLKEKGDIFHSTYYTKHPDKDIKQVVTVYDMIHELFPQYFLGRKNDLFRKRKKQIIKSADAVICISKSTKRDLLELYKIDRENIFVVYPGKDKIFKKITNKEVKNRFLEKYKLDSPFLLYLGPRGHYKNFISLVKAFSLWSKKDDFKLVTLGGNKFSQKEKEFIKRIGLKNKVLNFGYVKDKDLVMFYNCCHALVSPSLIEGFGLPLIEAASCSTLVLCSKIPVFKEVIQNGAIYFNPKDVKSIVKALDKSLEEKETMAIIKKGFKKSKDYSWEKTAAQTLQIYKRLNKKI</sequence>
<evidence type="ECO:0000313" key="4">
    <source>
        <dbReference type="EMBL" id="PIS09190.1"/>
    </source>
</evidence>
<dbReference type="EMBL" id="PEZT01000016">
    <property type="protein sequence ID" value="PIS09190.1"/>
    <property type="molecule type" value="Genomic_DNA"/>
</dbReference>
<accession>A0A2H0W947</accession>
<name>A0A2H0W947_9BACT</name>
<proteinExistence type="predicted"/>
<dbReference type="CDD" id="cd03809">
    <property type="entry name" value="GT4_MtfB-like"/>
    <property type="match status" value="1"/>
</dbReference>
<dbReference type="Proteomes" id="UP000230093">
    <property type="component" value="Unassembled WGS sequence"/>
</dbReference>
<evidence type="ECO:0000259" key="3">
    <source>
        <dbReference type="Pfam" id="PF13439"/>
    </source>
</evidence>